<dbReference type="Proteomes" id="UP000289946">
    <property type="component" value="Unassembled WGS sequence"/>
</dbReference>
<evidence type="ECO:0000259" key="1">
    <source>
        <dbReference type="SMART" id="SM00849"/>
    </source>
</evidence>
<dbReference type="Gene3D" id="3.60.15.10">
    <property type="entry name" value="Ribonuclease Z/Hydroxyacylglutathione hydrolase-like"/>
    <property type="match status" value="1"/>
</dbReference>
<evidence type="ECO:0000313" key="2">
    <source>
        <dbReference type="EMBL" id="RXG94982.1"/>
    </source>
</evidence>
<dbReference type="PANTHER" id="PTHR42663">
    <property type="entry name" value="HYDROLASE C777.06C-RELATED-RELATED"/>
    <property type="match status" value="1"/>
</dbReference>
<accession>A0ABY0DMU2</accession>
<dbReference type="EMBL" id="RDRA01000008">
    <property type="protein sequence ID" value="RXG94982.1"/>
    <property type="molecule type" value="Genomic_DNA"/>
</dbReference>
<dbReference type="InterPro" id="IPR036866">
    <property type="entry name" value="RibonucZ/Hydroxyglut_hydro"/>
</dbReference>
<dbReference type="Pfam" id="PF12706">
    <property type="entry name" value="Lactamase_B_2"/>
    <property type="match status" value="1"/>
</dbReference>
<name>A0ABY0DMU2_9BRAD</name>
<reference evidence="2 3" key="1">
    <citation type="submission" date="2018-10" db="EMBL/GenBank/DDBJ databases">
        <title>Bradyrhizobium sp. nov., isolated from effective nodules of peanut in China.</title>
        <authorList>
            <person name="Li Y."/>
        </authorList>
    </citation>
    <scope>NUCLEOTIDE SEQUENCE [LARGE SCALE GENOMIC DNA]</scope>
    <source>
        <strain evidence="2 3">CCBAU 51781</strain>
    </source>
</reference>
<evidence type="ECO:0000313" key="3">
    <source>
        <dbReference type="Proteomes" id="UP000289946"/>
    </source>
</evidence>
<dbReference type="RefSeq" id="WP_128939913.1">
    <property type="nucleotide sequence ID" value="NZ_RDRA01000008.1"/>
</dbReference>
<proteinExistence type="predicted"/>
<dbReference type="InterPro" id="IPR001279">
    <property type="entry name" value="Metallo-B-lactamas"/>
</dbReference>
<comment type="caution">
    <text evidence="2">The sequence shown here is derived from an EMBL/GenBank/DDBJ whole genome shotgun (WGS) entry which is preliminary data.</text>
</comment>
<keyword evidence="3" id="KW-1185">Reference proteome</keyword>
<dbReference type="SUPFAM" id="SSF56281">
    <property type="entry name" value="Metallo-hydrolase/oxidoreductase"/>
    <property type="match status" value="1"/>
</dbReference>
<protein>
    <submittedName>
        <fullName evidence="2">MBL fold metallo-hydrolase</fullName>
    </submittedName>
</protein>
<organism evidence="2 3">
    <name type="scientific">Bradyrhizobium zhanjiangense</name>
    <dbReference type="NCBI Taxonomy" id="1325107"/>
    <lineage>
        <taxon>Bacteria</taxon>
        <taxon>Pseudomonadati</taxon>
        <taxon>Pseudomonadota</taxon>
        <taxon>Alphaproteobacteria</taxon>
        <taxon>Hyphomicrobiales</taxon>
        <taxon>Nitrobacteraceae</taxon>
        <taxon>Bradyrhizobium</taxon>
    </lineage>
</organism>
<dbReference type="PANTHER" id="PTHR42663:SF6">
    <property type="entry name" value="HYDROLASE C777.06C-RELATED"/>
    <property type="match status" value="1"/>
</dbReference>
<dbReference type="SMART" id="SM00849">
    <property type="entry name" value="Lactamase_B"/>
    <property type="match status" value="1"/>
</dbReference>
<gene>
    <name evidence="2" type="ORF">EAS62_15710</name>
</gene>
<feature type="domain" description="Metallo-beta-lactamase" evidence="1">
    <location>
        <begin position="27"/>
        <end position="184"/>
    </location>
</feature>
<sequence>MSATRQLAVIFLGTRGEIDARSRQHLRHSSVMIERGGARVMIDCGADWLGRLMRLSPTAILLTHAHPDHAAGLTGGAPCPIYATRTTWRSLSAWPLCDRRVMPLRKPIAIGGITFEAFPVAHSLRAPAVGYRISVGRSRLFYVPDVVAIRNRRRALEGLNLYVGDGAAINRPIIRRRGQAAIGHTSIRIQLDWCKAERVGISFFTHCGSGIVNGDPRRIGQVVRRLGVERGVEARVARDGLRLVLDGRNVRCAGAARGFESVNPAHGRC</sequence>